<keyword evidence="10" id="KW-1185">Reference proteome</keyword>
<sequence length="139" mass="15779">MADRLTQLQICLDQLVEQFCATLNYVDKNHDFVPAQDEEKMADAQATVADPKEFQSTMNELSTDIILKTRQILALITSLPGAGVSPRDQISRIQELQNELVSIEQTKVEKIRQKDELLEWCNGLISDFSKDLIDSRRGL</sequence>
<evidence type="ECO:0000256" key="1">
    <source>
        <dbReference type="ARBA" id="ARBA00004123"/>
    </source>
</evidence>
<dbReference type="InterPro" id="IPR037212">
    <property type="entry name" value="Med7/Med21-like"/>
</dbReference>
<gene>
    <name evidence="9" type="ORF">WICANDRAFT_105752</name>
</gene>
<dbReference type="GO" id="GO:0003713">
    <property type="term" value="F:transcription coactivator activity"/>
    <property type="evidence" value="ECO:0007669"/>
    <property type="project" value="EnsemblFungi"/>
</dbReference>
<dbReference type="SUPFAM" id="SSF140718">
    <property type="entry name" value="Mediator hinge subcomplex-like"/>
    <property type="match status" value="1"/>
</dbReference>
<dbReference type="GO" id="GO:0003714">
    <property type="term" value="F:transcription corepressor activity"/>
    <property type="evidence" value="ECO:0007669"/>
    <property type="project" value="EnsemblFungi"/>
</dbReference>
<dbReference type="OrthoDB" id="526653at2759"/>
<organism evidence="9 10">
    <name type="scientific">Wickerhamomyces anomalus (strain ATCC 58044 / CBS 1984 / NCYC 433 / NRRL Y-366-8)</name>
    <name type="common">Yeast</name>
    <name type="synonym">Hansenula anomala</name>
    <dbReference type="NCBI Taxonomy" id="683960"/>
    <lineage>
        <taxon>Eukaryota</taxon>
        <taxon>Fungi</taxon>
        <taxon>Dikarya</taxon>
        <taxon>Ascomycota</taxon>
        <taxon>Saccharomycotina</taxon>
        <taxon>Saccharomycetes</taxon>
        <taxon>Phaffomycetales</taxon>
        <taxon>Wickerhamomycetaceae</taxon>
        <taxon>Wickerhamomyces</taxon>
    </lineage>
</organism>
<evidence type="ECO:0000313" key="9">
    <source>
        <dbReference type="EMBL" id="ODQ58896.1"/>
    </source>
</evidence>
<comment type="similarity">
    <text evidence="2 8">Belongs to the Mediator complex subunit 21 family.</text>
</comment>
<dbReference type="GO" id="GO:0016592">
    <property type="term" value="C:mediator complex"/>
    <property type="evidence" value="ECO:0007669"/>
    <property type="project" value="UniProtKB-UniRule"/>
</dbReference>
<dbReference type="EMBL" id="KV454211">
    <property type="protein sequence ID" value="ODQ58896.1"/>
    <property type="molecule type" value="Genomic_DNA"/>
</dbReference>
<keyword evidence="6 8" id="KW-0804">Transcription</keyword>
<evidence type="ECO:0000256" key="6">
    <source>
        <dbReference type="ARBA" id="ARBA00023163"/>
    </source>
</evidence>
<evidence type="ECO:0000256" key="4">
    <source>
        <dbReference type="ARBA" id="ARBA00023015"/>
    </source>
</evidence>
<dbReference type="GO" id="GO:0070847">
    <property type="term" value="C:core mediator complex"/>
    <property type="evidence" value="ECO:0007669"/>
    <property type="project" value="EnsemblFungi"/>
</dbReference>
<evidence type="ECO:0000256" key="3">
    <source>
        <dbReference type="ARBA" id="ARBA00019691"/>
    </source>
</evidence>
<dbReference type="Pfam" id="PF11221">
    <property type="entry name" value="Med21"/>
    <property type="match status" value="1"/>
</dbReference>
<comment type="subcellular location">
    <subcellularLocation>
        <location evidence="1 8">Nucleus</location>
    </subcellularLocation>
</comment>
<keyword evidence="4 8" id="KW-0805">Transcription regulation</keyword>
<evidence type="ECO:0000256" key="2">
    <source>
        <dbReference type="ARBA" id="ARBA00005770"/>
    </source>
</evidence>
<dbReference type="STRING" id="683960.A0A1E3P0B8"/>
<evidence type="ECO:0000313" key="10">
    <source>
        <dbReference type="Proteomes" id="UP000094112"/>
    </source>
</evidence>
<reference evidence="9 10" key="1">
    <citation type="journal article" date="2016" name="Proc. Natl. Acad. Sci. U.S.A.">
        <title>Comparative genomics of biotechnologically important yeasts.</title>
        <authorList>
            <person name="Riley R."/>
            <person name="Haridas S."/>
            <person name="Wolfe K.H."/>
            <person name="Lopes M.R."/>
            <person name="Hittinger C.T."/>
            <person name="Goeker M."/>
            <person name="Salamov A.A."/>
            <person name="Wisecaver J.H."/>
            <person name="Long T.M."/>
            <person name="Calvey C.H."/>
            <person name="Aerts A.L."/>
            <person name="Barry K.W."/>
            <person name="Choi C."/>
            <person name="Clum A."/>
            <person name="Coughlan A.Y."/>
            <person name="Deshpande S."/>
            <person name="Douglass A.P."/>
            <person name="Hanson S.J."/>
            <person name="Klenk H.-P."/>
            <person name="LaButti K.M."/>
            <person name="Lapidus A."/>
            <person name="Lindquist E.A."/>
            <person name="Lipzen A.M."/>
            <person name="Meier-Kolthoff J.P."/>
            <person name="Ohm R.A."/>
            <person name="Otillar R.P."/>
            <person name="Pangilinan J.L."/>
            <person name="Peng Y."/>
            <person name="Rokas A."/>
            <person name="Rosa C.A."/>
            <person name="Scheuner C."/>
            <person name="Sibirny A.A."/>
            <person name="Slot J.C."/>
            <person name="Stielow J.B."/>
            <person name="Sun H."/>
            <person name="Kurtzman C.P."/>
            <person name="Blackwell M."/>
            <person name="Grigoriev I.V."/>
            <person name="Jeffries T.W."/>
        </authorList>
    </citation>
    <scope>NUCLEOTIDE SEQUENCE [LARGE SCALE GENOMIC DNA]</scope>
    <source>
        <strain evidence="10">ATCC 58044 / CBS 1984 / NCYC 433 / NRRL Y-366-8</strain>
    </source>
</reference>
<proteinExistence type="inferred from homology"/>
<keyword evidence="5 8" id="KW-0010">Activator</keyword>
<dbReference type="GO" id="GO:0060261">
    <property type="term" value="P:positive regulation of transcription initiation by RNA polymerase II"/>
    <property type="evidence" value="ECO:0007669"/>
    <property type="project" value="EnsemblFungi"/>
</dbReference>
<keyword evidence="7 8" id="KW-0539">Nucleus</keyword>
<dbReference type="PANTHER" id="PTHR13381">
    <property type="entry name" value="RNA POLYMERASE II HOLOENZYME COMPONENT SRB7"/>
    <property type="match status" value="1"/>
</dbReference>
<dbReference type="GeneID" id="30197699"/>
<dbReference type="GO" id="GO:0051123">
    <property type="term" value="P:RNA polymerase II preinitiation complex assembly"/>
    <property type="evidence" value="ECO:0007669"/>
    <property type="project" value="EnsemblFungi"/>
</dbReference>
<dbReference type="InterPro" id="IPR021384">
    <property type="entry name" value="Mediator_Med21"/>
</dbReference>
<comment type="function">
    <text evidence="8">Component of the Mediator complex, a coactivator involved in the regulated transcription of nearly all RNA polymerase II-dependent genes. Mediator functions as a bridge to convey information from gene-specific regulatory proteins to the basal RNA polymerase II transcription machinery. Mediator is recruited to promoters by direct interactions with regulatory proteins and serves as a scaffold for the assembly of a functional preinitiation complex with RNA polymerase II and the general transcription factors.</text>
</comment>
<comment type="subunit">
    <text evidence="8">Component of the Mediator complex.</text>
</comment>
<accession>A0A1E3P0B8</accession>
<dbReference type="GO" id="GO:0000122">
    <property type="term" value="P:negative regulation of transcription by RNA polymerase II"/>
    <property type="evidence" value="ECO:0007669"/>
    <property type="project" value="EnsemblFungi"/>
</dbReference>
<dbReference type="AlphaFoldDB" id="A0A1E3P0B8"/>
<evidence type="ECO:0000256" key="8">
    <source>
        <dbReference type="RuleBase" id="RU366036"/>
    </source>
</evidence>
<dbReference type="GO" id="GO:0032968">
    <property type="term" value="P:positive regulation of transcription elongation by RNA polymerase II"/>
    <property type="evidence" value="ECO:0007669"/>
    <property type="project" value="EnsemblFungi"/>
</dbReference>
<name>A0A1E3P0B8_WICAA</name>
<evidence type="ECO:0000256" key="7">
    <source>
        <dbReference type="ARBA" id="ARBA00023242"/>
    </source>
</evidence>
<evidence type="ECO:0000256" key="5">
    <source>
        <dbReference type="ARBA" id="ARBA00023159"/>
    </source>
</evidence>
<dbReference type="RefSeq" id="XP_019038103.1">
    <property type="nucleotide sequence ID" value="XM_019180453.1"/>
</dbReference>
<dbReference type="Proteomes" id="UP000094112">
    <property type="component" value="Unassembled WGS sequence"/>
</dbReference>
<dbReference type="Gene3D" id="6.10.280.10">
    <property type="entry name" value="Mediator complex, subunit Med21"/>
    <property type="match status" value="1"/>
</dbReference>
<protein>
    <recommendedName>
        <fullName evidence="3 8">Mediator of RNA polymerase II transcription subunit 21</fullName>
    </recommendedName>
</protein>
<dbReference type="PANTHER" id="PTHR13381:SF0">
    <property type="entry name" value="MEDIATOR OF RNA POLYMERASE II TRANSCRIPTION SUBUNIT 21"/>
    <property type="match status" value="1"/>
</dbReference>
<dbReference type="GO" id="GO:0061629">
    <property type="term" value="F:RNA polymerase II-specific DNA-binding transcription factor binding"/>
    <property type="evidence" value="ECO:0007669"/>
    <property type="project" value="EnsemblFungi"/>
</dbReference>